<keyword evidence="2" id="KW-0645">Protease</keyword>
<comment type="similarity">
    <text evidence="1">Belongs to the peptidase S28 family.</text>
</comment>
<dbReference type="GO" id="GO:0006508">
    <property type="term" value="P:proteolysis"/>
    <property type="evidence" value="ECO:0007669"/>
    <property type="project" value="UniProtKB-KW"/>
</dbReference>
<sequence length="670" mass="74398">MKDKHSTNQTTVSFEELLQLLFSLSYVSPLVPRNATELLSSLALTGSKKQPSTLAVLFLLSPGSPHPSNIPVTTPPLDISSACAVLMKIAVGQTTIRSEAWLIETKLELVCSLEPAYEMKDFTCGVLVVLCGLVEGWKTFHHGRHKGGMLGAPYTDQQIVLPPAEWFEQKLDHFNPTDTTTWRQKYFTNATFYKPGNPVFLMIGGEGAANATWMVKGTWIDYASQLGALCFNLEHRFYGDSHPTKDMSVKNLRYLSSEQALADLAEFIEAMNNKYKLTSATKWIVFGGSYPGSLAAWLRLKYPHLIHGAVSTSGPLLAKADFQEYYGVVQESLSTTGNDCVIAIKNATSQIDILLKHEIGLLKLKELFRPCDAIDPTNEADVATLYETLAGNFAGVVQYNKDNRAFEGSRGTNITIDVVCELMSDETIGPAVTRYAAVNSLLLDAYNQNCTDFSYDNMIKSMRNTSWNSSAGEGGRLYQRKCTRICVGSVKNHFEKKNLGTPERDPNLSNLPVIDSPVYCESSALDHVTTEVGRQWTYQTCTEFGFYQTSSLAPHLFGDDFPLDYFTRQCEDIFGPRFNDTLLEQGMQRTNMFYGAYDLEVTNVVFVHGTIDPWHALGITKSISDSAPAIFIEGTAHCANMYPSSLDDPPGLVAARLQIFELVKQWLQED</sequence>
<dbReference type="PANTHER" id="PTHR11010">
    <property type="entry name" value="PROTEASE S28 PRO-X CARBOXYPEPTIDASE-RELATED"/>
    <property type="match status" value="1"/>
</dbReference>
<evidence type="ECO:0000256" key="2">
    <source>
        <dbReference type="ARBA" id="ARBA00022670"/>
    </source>
</evidence>
<dbReference type="GO" id="GO:0070008">
    <property type="term" value="F:serine-type exopeptidase activity"/>
    <property type="evidence" value="ECO:0007669"/>
    <property type="project" value="InterPro"/>
</dbReference>
<evidence type="ECO:0000256" key="1">
    <source>
        <dbReference type="ARBA" id="ARBA00011079"/>
    </source>
</evidence>
<dbReference type="InterPro" id="IPR029058">
    <property type="entry name" value="AB_hydrolase_fold"/>
</dbReference>
<proteinExistence type="inferred from homology"/>
<dbReference type="Pfam" id="PF05577">
    <property type="entry name" value="Peptidase_S28"/>
    <property type="match status" value="2"/>
</dbReference>
<keyword evidence="4" id="KW-0378">Hydrolase</keyword>
<reference evidence="6" key="1">
    <citation type="submission" date="2020-11" db="EMBL/GenBank/DDBJ databases">
        <authorList>
            <person name="Tran Van P."/>
        </authorList>
    </citation>
    <scope>NUCLEOTIDE SEQUENCE</scope>
</reference>
<dbReference type="EMBL" id="OD566985">
    <property type="protein sequence ID" value="CAD7444944.1"/>
    <property type="molecule type" value="Genomic_DNA"/>
</dbReference>
<evidence type="ECO:0008006" key="7">
    <source>
        <dbReference type="Google" id="ProtNLM"/>
    </source>
</evidence>
<organism evidence="6">
    <name type="scientific">Timema bartmani</name>
    <dbReference type="NCBI Taxonomy" id="61472"/>
    <lineage>
        <taxon>Eukaryota</taxon>
        <taxon>Metazoa</taxon>
        <taxon>Ecdysozoa</taxon>
        <taxon>Arthropoda</taxon>
        <taxon>Hexapoda</taxon>
        <taxon>Insecta</taxon>
        <taxon>Pterygota</taxon>
        <taxon>Neoptera</taxon>
        <taxon>Polyneoptera</taxon>
        <taxon>Phasmatodea</taxon>
        <taxon>Timematodea</taxon>
        <taxon>Timematoidea</taxon>
        <taxon>Timematidae</taxon>
        <taxon>Timema</taxon>
    </lineage>
</organism>
<evidence type="ECO:0000256" key="3">
    <source>
        <dbReference type="ARBA" id="ARBA00022729"/>
    </source>
</evidence>
<evidence type="ECO:0000256" key="5">
    <source>
        <dbReference type="ARBA" id="ARBA00023180"/>
    </source>
</evidence>
<dbReference type="Gene3D" id="3.40.50.1820">
    <property type="entry name" value="alpha/beta hydrolase"/>
    <property type="match status" value="2"/>
</dbReference>
<accession>A0A7R9F0V9</accession>
<gene>
    <name evidence="6" type="ORF">TBIB3V08_LOCUS7309</name>
</gene>
<dbReference type="AlphaFoldDB" id="A0A7R9F0V9"/>
<dbReference type="PANTHER" id="PTHR11010:SF117">
    <property type="entry name" value="SERINE PROTEASE 16"/>
    <property type="match status" value="1"/>
</dbReference>
<keyword evidence="3" id="KW-0732">Signal</keyword>
<protein>
    <recommendedName>
        <fullName evidence="7">Serine protease K12H4.7</fullName>
    </recommendedName>
</protein>
<evidence type="ECO:0000313" key="6">
    <source>
        <dbReference type="EMBL" id="CAD7444944.1"/>
    </source>
</evidence>
<name>A0A7R9F0V9_9NEOP</name>
<dbReference type="SUPFAM" id="SSF53474">
    <property type="entry name" value="alpha/beta-Hydrolases"/>
    <property type="match status" value="1"/>
</dbReference>
<evidence type="ECO:0000256" key="4">
    <source>
        <dbReference type="ARBA" id="ARBA00022801"/>
    </source>
</evidence>
<keyword evidence="5" id="KW-0325">Glycoprotein</keyword>
<dbReference type="InterPro" id="IPR008758">
    <property type="entry name" value="Peptidase_S28"/>
</dbReference>
<dbReference type="GO" id="GO:0008239">
    <property type="term" value="F:dipeptidyl-peptidase activity"/>
    <property type="evidence" value="ECO:0007669"/>
    <property type="project" value="TreeGrafter"/>
</dbReference>